<dbReference type="AlphaFoldDB" id="A0A9W7D0W8"/>
<reference evidence="1" key="1">
    <citation type="submission" date="2023-04" db="EMBL/GenBank/DDBJ databases">
        <title>Phytophthora fragariaefolia NBRC 109709.</title>
        <authorList>
            <person name="Ichikawa N."/>
            <person name="Sato H."/>
            <person name="Tonouchi N."/>
        </authorList>
    </citation>
    <scope>NUCLEOTIDE SEQUENCE</scope>
    <source>
        <strain evidence="1">NBRC 109709</strain>
    </source>
</reference>
<dbReference type="EMBL" id="BSXT01001964">
    <property type="protein sequence ID" value="GMF46359.1"/>
    <property type="molecule type" value="Genomic_DNA"/>
</dbReference>
<accession>A0A9W7D0W8</accession>
<evidence type="ECO:0000313" key="2">
    <source>
        <dbReference type="Proteomes" id="UP001165121"/>
    </source>
</evidence>
<organism evidence="1 2">
    <name type="scientific">Phytophthora fragariaefolia</name>
    <dbReference type="NCBI Taxonomy" id="1490495"/>
    <lineage>
        <taxon>Eukaryota</taxon>
        <taxon>Sar</taxon>
        <taxon>Stramenopiles</taxon>
        <taxon>Oomycota</taxon>
        <taxon>Peronosporomycetes</taxon>
        <taxon>Peronosporales</taxon>
        <taxon>Peronosporaceae</taxon>
        <taxon>Phytophthora</taxon>
    </lineage>
</organism>
<keyword evidence="2" id="KW-1185">Reference proteome</keyword>
<proteinExistence type="predicted"/>
<name>A0A9W7D0W8_9STRA</name>
<sequence>MHTHGEVDLVAVLTKANCKMAREDGGNRRWRNFRNSVIFGGWLYKSELDILLRVNMKEKKTIFERWVQDVKSLDDLTALLNADRYTQQEYANVVKFFKLLMNPQRIPAP</sequence>
<dbReference type="Proteomes" id="UP001165121">
    <property type="component" value="Unassembled WGS sequence"/>
</dbReference>
<evidence type="ECO:0000313" key="1">
    <source>
        <dbReference type="EMBL" id="GMF46359.1"/>
    </source>
</evidence>
<gene>
    <name evidence="1" type="ORF">Pfra01_001701500</name>
</gene>
<comment type="caution">
    <text evidence="1">The sequence shown here is derived from an EMBL/GenBank/DDBJ whole genome shotgun (WGS) entry which is preliminary data.</text>
</comment>
<protein>
    <submittedName>
        <fullName evidence="1">Unnamed protein product</fullName>
    </submittedName>
</protein>